<organism evidence="2 3">
    <name type="scientific">Striga asiatica</name>
    <name type="common">Asiatic witchweed</name>
    <name type="synonym">Buchnera asiatica</name>
    <dbReference type="NCBI Taxonomy" id="4170"/>
    <lineage>
        <taxon>Eukaryota</taxon>
        <taxon>Viridiplantae</taxon>
        <taxon>Streptophyta</taxon>
        <taxon>Embryophyta</taxon>
        <taxon>Tracheophyta</taxon>
        <taxon>Spermatophyta</taxon>
        <taxon>Magnoliopsida</taxon>
        <taxon>eudicotyledons</taxon>
        <taxon>Gunneridae</taxon>
        <taxon>Pentapetalae</taxon>
        <taxon>asterids</taxon>
        <taxon>lamiids</taxon>
        <taxon>Lamiales</taxon>
        <taxon>Orobanchaceae</taxon>
        <taxon>Buchnereae</taxon>
        <taxon>Striga</taxon>
    </lineage>
</organism>
<proteinExistence type="predicted"/>
<sequence length="275" mass="30818">MRFSYYFTFVLFGYNCIKYGQIRFKPLDHTNRAISLKHRRIENSLETPQLRTSLRRALPLFGVPVTATRLLNRPQTLPPTFHPTSRQTPRPQPDAFNHRHPPPSGPAASPSTAADHFSTVSLKLRSVEARAGSSAPVHHPAGNGPFLQIQAALVVSVLAVSNRRRPLLANLHRRPSFSVATPPQSPQQRLSAPPNRSELPLQQTRRRPHSSEPPSPGVPSTNSVNSRASVGFHGSENINWIEGRSEMRKGSKGERKRREKKRKGEEKKKEKENGK</sequence>
<accession>A0A5A7QGS5</accession>
<dbReference type="AlphaFoldDB" id="A0A5A7QGS5"/>
<comment type="caution">
    <text evidence="2">The sequence shown here is derived from an EMBL/GenBank/DDBJ whole genome shotgun (WGS) entry which is preliminary data.</text>
</comment>
<evidence type="ECO:0000313" key="3">
    <source>
        <dbReference type="Proteomes" id="UP000325081"/>
    </source>
</evidence>
<feature type="compositionally biased region" description="Polar residues" evidence="1">
    <location>
        <begin position="178"/>
        <end position="190"/>
    </location>
</feature>
<dbReference type="Proteomes" id="UP000325081">
    <property type="component" value="Unassembled WGS sequence"/>
</dbReference>
<feature type="region of interest" description="Disordered" evidence="1">
    <location>
        <begin position="175"/>
        <end position="275"/>
    </location>
</feature>
<keyword evidence="3" id="KW-1185">Reference proteome</keyword>
<feature type="compositionally biased region" description="Basic and acidic residues" evidence="1">
    <location>
        <begin position="262"/>
        <end position="275"/>
    </location>
</feature>
<evidence type="ECO:0000256" key="1">
    <source>
        <dbReference type="SAM" id="MobiDB-lite"/>
    </source>
</evidence>
<feature type="compositionally biased region" description="Polar residues" evidence="1">
    <location>
        <begin position="218"/>
        <end position="228"/>
    </location>
</feature>
<feature type="region of interest" description="Disordered" evidence="1">
    <location>
        <begin position="72"/>
        <end position="115"/>
    </location>
</feature>
<gene>
    <name evidence="2" type="ORF">STAS_21406</name>
</gene>
<name>A0A5A7QGS5_STRAF</name>
<dbReference type="EMBL" id="BKCP01006959">
    <property type="protein sequence ID" value="GER44503.1"/>
    <property type="molecule type" value="Genomic_DNA"/>
</dbReference>
<reference evidence="3" key="1">
    <citation type="journal article" date="2019" name="Curr. Biol.">
        <title>Genome Sequence of Striga asiatica Provides Insight into the Evolution of Plant Parasitism.</title>
        <authorList>
            <person name="Yoshida S."/>
            <person name="Kim S."/>
            <person name="Wafula E.K."/>
            <person name="Tanskanen J."/>
            <person name="Kim Y.M."/>
            <person name="Honaas L."/>
            <person name="Yang Z."/>
            <person name="Spallek T."/>
            <person name="Conn C.E."/>
            <person name="Ichihashi Y."/>
            <person name="Cheong K."/>
            <person name="Cui S."/>
            <person name="Der J.P."/>
            <person name="Gundlach H."/>
            <person name="Jiao Y."/>
            <person name="Hori C."/>
            <person name="Ishida J.K."/>
            <person name="Kasahara H."/>
            <person name="Kiba T."/>
            <person name="Kim M.S."/>
            <person name="Koo N."/>
            <person name="Laohavisit A."/>
            <person name="Lee Y.H."/>
            <person name="Lumba S."/>
            <person name="McCourt P."/>
            <person name="Mortimer J.C."/>
            <person name="Mutuku J.M."/>
            <person name="Nomura T."/>
            <person name="Sasaki-Sekimoto Y."/>
            <person name="Seto Y."/>
            <person name="Wang Y."/>
            <person name="Wakatake T."/>
            <person name="Sakakibara H."/>
            <person name="Demura T."/>
            <person name="Yamaguchi S."/>
            <person name="Yoneyama K."/>
            <person name="Manabe R.I."/>
            <person name="Nelson D.C."/>
            <person name="Schulman A.H."/>
            <person name="Timko M.P."/>
            <person name="dePamphilis C.W."/>
            <person name="Choi D."/>
            <person name="Shirasu K."/>
        </authorList>
    </citation>
    <scope>NUCLEOTIDE SEQUENCE [LARGE SCALE GENOMIC DNA]</scope>
    <source>
        <strain evidence="3">cv. UVA1</strain>
    </source>
</reference>
<feature type="compositionally biased region" description="Basic and acidic residues" evidence="1">
    <location>
        <begin position="243"/>
        <end position="253"/>
    </location>
</feature>
<evidence type="ECO:0000313" key="2">
    <source>
        <dbReference type="EMBL" id="GER44503.1"/>
    </source>
</evidence>
<protein>
    <submittedName>
        <fullName evidence="2">Geranylgeranyl pyrophosphate synthase 11</fullName>
    </submittedName>
</protein>